<dbReference type="InterPro" id="IPR007607">
    <property type="entry name" value="BacA/B"/>
</dbReference>
<protein>
    <recommendedName>
        <fullName evidence="4">Cell shape determination protein CcmA</fullName>
    </recommendedName>
</protein>
<evidence type="ECO:0000313" key="2">
    <source>
        <dbReference type="EMBL" id="OGI44066.1"/>
    </source>
</evidence>
<gene>
    <name evidence="2" type="ORF">A2V92_02165</name>
</gene>
<reference evidence="2 3" key="1">
    <citation type="journal article" date="2016" name="Nat. Commun.">
        <title>Thousands of microbial genomes shed light on interconnected biogeochemical processes in an aquifer system.</title>
        <authorList>
            <person name="Anantharaman K."/>
            <person name="Brown C.T."/>
            <person name="Hug L.A."/>
            <person name="Sharon I."/>
            <person name="Castelle C.J."/>
            <person name="Probst A.J."/>
            <person name="Thomas B.C."/>
            <person name="Singh A."/>
            <person name="Wilkins M.J."/>
            <person name="Karaoz U."/>
            <person name="Brodie E.L."/>
            <person name="Williams K.H."/>
            <person name="Hubbard S.S."/>
            <person name="Banfield J.F."/>
        </authorList>
    </citation>
    <scope>NUCLEOTIDE SEQUENCE [LARGE SCALE GENOMIC DNA]</scope>
</reference>
<sequence>MGEFATVIGPEAVFTGAFQGKDNYIVHGRVEGRCDLDGTLFLGERGRWEGDITAANVVIAGEVRGDVTAREKLELAASARIRGNIKSPVIAMAEGAALDGKVDMAQAPQLTRFSEKREPQGNSD</sequence>
<evidence type="ECO:0000313" key="3">
    <source>
        <dbReference type="Proteomes" id="UP000179344"/>
    </source>
</evidence>
<comment type="similarity">
    <text evidence="1">Belongs to the bactofilin family.</text>
</comment>
<proteinExistence type="inferred from homology"/>
<dbReference type="EMBL" id="MFST01000089">
    <property type="protein sequence ID" value="OGI44066.1"/>
    <property type="molecule type" value="Genomic_DNA"/>
</dbReference>
<dbReference type="Proteomes" id="UP000179344">
    <property type="component" value="Unassembled WGS sequence"/>
</dbReference>
<name>A0A1F6TG58_9PROT</name>
<comment type="caution">
    <text evidence="2">The sequence shown here is derived from an EMBL/GenBank/DDBJ whole genome shotgun (WGS) entry which is preliminary data.</text>
</comment>
<evidence type="ECO:0008006" key="4">
    <source>
        <dbReference type="Google" id="ProtNLM"/>
    </source>
</evidence>
<accession>A0A1F6TG58</accession>
<evidence type="ECO:0000256" key="1">
    <source>
        <dbReference type="ARBA" id="ARBA00044755"/>
    </source>
</evidence>
<dbReference type="AlphaFoldDB" id="A0A1F6TG58"/>
<dbReference type="PANTHER" id="PTHR35024">
    <property type="entry name" value="HYPOTHETICAL CYTOSOLIC PROTEIN"/>
    <property type="match status" value="1"/>
</dbReference>
<dbReference type="Pfam" id="PF04519">
    <property type="entry name" value="Bactofilin"/>
    <property type="match status" value="1"/>
</dbReference>
<dbReference type="PANTHER" id="PTHR35024:SF4">
    <property type="entry name" value="POLYMER-FORMING CYTOSKELETAL PROTEIN"/>
    <property type="match status" value="1"/>
</dbReference>
<organism evidence="2 3">
    <name type="scientific">Candidatus Muproteobacteria bacterium RBG_16_65_31</name>
    <dbReference type="NCBI Taxonomy" id="1817759"/>
    <lineage>
        <taxon>Bacteria</taxon>
        <taxon>Pseudomonadati</taxon>
        <taxon>Pseudomonadota</taxon>
        <taxon>Candidatus Muproteobacteria</taxon>
    </lineage>
</organism>